<accession>A0AAE7CT20</accession>
<keyword evidence="2" id="KW-1133">Transmembrane helix</keyword>
<proteinExistence type="predicted"/>
<gene>
    <name evidence="3" type="ORF">GU334_05855</name>
</gene>
<evidence type="ECO:0000313" key="4">
    <source>
        <dbReference type="Proteomes" id="UP000501558"/>
    </source>
</evidence>
<keyword evidence="2" id="KW-0472">Membrane</keyword>
<keyword evidence="4" id="KW-1185">Reference proteome</keyword>
<dbReference type="Proteomes" id="UP000501558">
    <property type="component" value="Chromosome"/>
</dbReference>
<sequence length="160" mass="17931">MSNRALKEFGNTNTGWSYSDLSDLATNHGGPEPLIEDIYSNGYEDGSRDTYNVGYNDGFSDGKEEIIAGFIKVAAPIIIAGAVALGTRVVNSRKKHKKSEEEIDELLKENSELKSKEYLEKIKAESDDNQEKEIMKEGNILKINFRNETEINHDIDENTV</sequence>
<protein>
    <submittedName>
        <fullName evidence="3">Uncharacterized protein</fullName>
    </submittedName>
</protein>
<keyword evidence="1" id="KW-0175">Coiled coil</keyword>
<feature type="transmembrane region" description="Helical" evidence="2">
    <location>
        <begin position="66"/>
        <end position="90"/>
    </location>
</feature>
<evidence type="ECO:0000256" key="2">
    <source>
        <dbReference type="SAM" id="Phobius"/>
    </source>
</evidence>
<dbReference type="EMBL" id="CP047628">
    <property type="protein sequence ID" value="QIW58458.1"/>
    <property type="molecule type" value="Genomic_DNA"/>
</dbReference>
<evidence type="ECO:0000256" key="1">
    <source>
        <dbReference type="SAM" id="Coils"/>
    </source>
</evidence>
<dbReference type="RefSeq" id="WP_138491440.1">
    <property type="nucleotide sequence ID" value="NZ_CP047628.1"/>
</dbReference>
<organism evidence="3 4">
    <name type="scientific">Pseudolactococcus raffinolactis</name>
    <dbReference type="NCBI Taxonomy" id="1366"/>
    <lineage>
        <taxon>Bacteria</taxon>
        <taxon>Bacillati</taxon>
        <taxon>Bacillota</taxon>
        <taxon>Bacilli</taxon>
        <taxon>Lactobacillales</taxon>
        <taxon>Streptococcaceae</taxon>
        <taxon>Pseudolactococcus</taxon>
    </lineage>
</organism>
<feature type="coiled-coil region" evidence="1">
    <location>
        <begin position="89"/>
        <end position="116"/>
    </location>
</feature>
<reference evidence="3 4" key="1">
    <citation type="submission" date="2019-12" db="EMBL/GenBank/DDBJ databases">
        <title>Whole genome sequences of Lactococcus raffinolactis strains isolated from sewage.</title>
        <authorList>
            <person name="Ybazeta G."/>
            <person name="Ross M."/>
            <person name="Brabant-Kirwan D."/>
            <person name="Saleh M."/>
            <person name="Dillon J.A."/>
            <person name="Splinter K."/>
            <person name="Nokhbeh R."/>
        </authorList>
    </citation>
    <scope>NUCLEOTIDE SEQUENCE [LARGE SCALE GENOMIC DNA]</scope>
    <source>
        <strain evidence="3 4">Lr_19_14</strain>
    </source>
</reference>
<keyword evidence="2" id="KW-0812">Transmembrane</keyword>
<dbReference type="AlphaFoldDB" id="A0AAE7CT20"/>
<name>A0AAE7CT20_9LACT</name>
<evidence type="ECO:0000313" key="3">
    <source>
        <dbReference type="EMBL" id="QIW58458.1"/>
    </source>
</evidence>